<organism evidence="1 2">
    <name type="scientific">Shewanella colwelliana</name>
    <name type="common">Alteromonas colwelliana</name>
    <dbReference type="NCBI Taxonomy" id="23"/>
    <lineage>
        <taxon>Bacteria</taxon>
        <taxon>Pseudomonadati</taxon>
        <taxon>Pseudomonadota</taxon>
        <taxon>Gammaproteobacteria</taxon>
        <taxon>Alteromonadales</taxon>
        <taxon>Shewanellaceae</taxon>
        <taxon>Shewanella</taxon>
    </lineage>
</organism>
<dbReference type="OrthoDB" id="6270944at2"/>
<dbReference type="RefSeq" id="WP_069671828.1">
    <property type="nucleotide sequence ID" value="NZ_JBNNIT010000004.1"/>
</dbReference>
<dbReference type="PROSITE" id="PS51257">
    <property type="entry name" value="PROKAR_LIPOPROTEIN"/>
    <property type="match status" value="1"/>
</dbReference>
<proteinExistence type="predicted"/>
<evidence type="ECO:0000313" key="1">
    <source>
        <dbReference type="EMBL" id="OEG72701.1"/>
    </source>
</evidence>
<evidence type="ECO:0000313" key="2">
    <source>
        <dbReference type="Proteomes" id="UP000095230"/>
    </source>
</evidence>
<comment type="caution">
    <text evidence="1">The sequence shown here is derived from an EMBL/GenBank/DDBJ whole genome shotgun (WGS) entry which is preliminary data.</text>
</comment>
<dbReference type="STRING" id="23.BEL05_10510"/>
<dbReference type="Proteomes" id="UP000095230">
    <property type="component" value="Unassembled WGS sequence"/>
</dbReference>
<gene>
    <name evidence="1" type="ORF">BEL05_10510</name>
</gene>
<dbReference type="AlphaFoldDB" id="A0A1E5IQ70"/>
<accession>A0A1E5IQ70</accession>
<name>A0A1E5IQ70_SHECO</name>
<reference evidence="1 2" key="1">
    <citation type="submission" date="2016-07" db="EMBL/GenBank/DDBJ databases">
        <title>Whole-genome of two Shewanella species isolated from a digestive organ of sea cucumber Apostichopus japonicus Selenka 1867.</title>
        <authorList>
            <person name="Hong H.-H."/>
            <person name="Choi H."/>
            <person name="Cheon S."/>
            <person name="Oh J.-S."/>
            <person name="Lee H.-G."/>
            <person name="Park C."/>
        </authorList>
    </citation>
    <scope>NUCLEOTIDE SEQUENCE [LARGE SCALE GENOMIC DNA]</scope>
    <source>
        <strain evidence="1 2">CSB03KR</strain>
    </source>
</reference>
<sequence length="60" mass="6555">MKKLLLLGLLGLSACANINHIDVSLEEEPQTDPLQVKDPMATDNQRIIDDARREGGLNNG</sequence>
<dbReference type="EMBL" id="MCBT01000046">
    <property type="protein sequence ID" value="OEG72701.1"/>
    <property type="molecule type" value="Genomic_DNA"/>
</dbReference>
<protein>
    <recommendedName>
        <fullName evidence="3">Lipoprotein</fullName>
    </recommendedName>
</protein>
<evidence type="ECO:0008006" key="3">
    <source>
        <dbReference type="Google" id="ProtNLM"/>
    </source>
</evidence>